<accession>D7E5B7</accession>
<dbReference type="EMBL" id="CP002059">
    <property type="protein sequence ID" value="ADI65477.1"/>
    <property type="molecule type" value="Genomic_DNA"/>
</dbReference>
<dbReference type="RefSeq" id="WP_013192489.1">
    <property type="nucleotide sequence ID" value="NC_014248.1"/>
</dbReference>
<keyword evidence="2" id="KW-1185">Reference proteome</keyword>
<dbReference type="KEGG" id="naz:Aazo_3989"/>
<reference evidence="1 2" key="1">
    <citation type="journal article" date="2010" name="PLoS ONE">
        <title>Genome erosion in a nitrogen-fixing vertically transmitted endosymbiotic multicellular cyanobacterium.</title>
        <authorList>
            <person name="Ran L."/>
            <person name="Larsson J."/>
            <person name="Vigil-Stenman T."/>
            <person name="Nylander J.A."/>
            <person name="Ininbergs K."/>
            <person name="Zheng W.W."/>
            <person name="Lapidus A."/>
            <person name="Lowry S."/>
            <person name="Haselkorn R."/>
            <person name="Bergman B."/>
        </authorList>
    </citation>
    <scope>NUCLEOTIDE SEQUENCE [LARGE SCALE GENOMIC DNA]</scope>
    <source>
        <strain evidence="1 2">0708</strain>
    </source>
</reference>
<organism evidence="1 2">
    <name type="scientific">Nostoc azollae (strain 0708)</name>
    <name type="common">Anabaena azollae (strain 0708)</name>
    <dbReference type="NCBI Taxonomy" id="551115"/>
    <lineage>
        <taxon>Bacteria</taxon>
        <taxon>Bacillati</taxon>
        <taxon>Cyanobacteriota</taxon>
        <taxon>Cyanophyceae</taxon>
        <taxon>Nostocales</taxon>
        <taxon>Nostocaceae</taxon>
        <taxon>Trichormus</taxon>
    </lineage>
</organism>
<evidence type="ECO:0000313" key="1">
    <source>
        <dbReference type="EMBL" id="ADI65477.1"/>
    </source>
</evidence>
<protein>
    <submittedName>
        <fullName evidence="1">Uncharacterized protein</fullName>
    </submittedName>
</protein>
<name>D7E5B7_NOSA0</name>
<dbReference type="Proteomes" id="UP000001511">
    <property type="component" value="Chromosome"/>
</dbReference>
<proteinExistence type="predicted"/>
<dbReference type="HOGENOM" id="CLU_2330949_0_0_3"/>
<dbReference type="AlphaFoldDB" id="D7E5B7"/>
<sequence length="98" mass="10987">MLWQGNIENHQTIPLYQLSYGDIFQVIQHIFQGIKDEKYSQAIATLGKEESKRRQNNLLPHAHKPIIIHRGEKVVTIGNGAHYEVSGQAGAVGRNANT</sequence>
<gene>
    <name evidence="1" type="ordered locus">Aazo_3989</name>
</gene>
<evidence type="ECO:0000313" key="2">
    <source>
        <dbReference type="Proteomes" id="UP000001511"/>
    </source>
</evidence>